<sequence precursor="true">MSEYTTDEEKVEAIKKWWQENGKAVIAGIVLGVGGLFGWRYWVDLNETRAERASDLFLAVDRASRAGDLEQARQQADLLRADYARTPYAPLAALELARLQAARGELDSAEENLRWAIGQGRSEEVTWTARVRLARVLVALERADEALETVAGSHPQGFEALVEEVRGDAWRAKGDRDQARAAYDRAIAASMGGTEFLQMKRDDVAVPGA</sequence>
<evidence type="ECO:0000313" key="13">
    <source>
        <dbReference type="Proteomes" id="UP000002383"/>
    </source>
</evidence>
<evidence type="ECO:0000259" key="11">
    <source>
        <dbReference type="Pfam" id="PF09976"/>
    </source>
</evidence>
<evidence type="ECO:0000256" key="5">
    <source>
        <dbReference type="ARBA" id="ARBA00023136"/>
    </source>
</evidence>
<dbReference type="HOGENOM" id="CLU_084785_1_0_6"/>
<dbReference type="GO" id="GO:0044877">
    <property type="term" value="F:protein-containing complex binding"/>
    <property type="evidence" value="ECO:0007669"/>
    <property type="project" value="InterPro"/>
</dbReference>
<keyword evidence="13" id="KW-1185">Reference proteome</keyword>
<dbReference type="PIRSF" id="PIRSF006170">
    <property type="entry name" value="YfgM"/>
    <property type="match status" value="1"/>
</dbReference>
<dbReference type="Pfam" id="PF09976">
    <property type="entry name" value="TPR_21"/>
    <property type="match status" value="1"/>
</dbReference>
<evidence type="ECO:0000256" key="7">
    <source>
        <dbReference type="ARBA" id="ARBA00024197"/>
    </source>
</evidence>
<keyword evidence="2" id="KW-1003">Cell membrane</keyword>
<dbReference type="GO" id="GO:0005886">
    <property type="term" value="C:plasma membrane"/>
    <property type="evidence" value="ECO:0007669"/>
    <property type="project" value="UniProtKB-SubCell"/>
</dbReference>
<evidence type="ECO:0000256" key="3">
    <source>
        <dbReference type="ARBA" id="ARBA00022692"/>
    </source>
</evidence>
<comment type="similarity">
    <text evidence="7">Belongs to the YfgM family.</text>
</comment>
<comment type="subcellular location">
    <subcellularLocation>
        <location evidence="1">Cell membrane</location>
        <topology evidence="1">Single-pass type II membrane protein</topology>
    </subcellularLocation>
</comment>
<organism evidence="12 13">
    <name type="scientific">Thioalkalivibrio sulfidiphilus (strain HL-EbGR7)</name>
    <dbReference type="NCBI Taxonomy" id="396588"/>
    <lineage>
        <taxon>Bacteria</taxon>
        <taxon>Pseudomonadati</taxon>
        <taxon>Pseudomonadota</taxon>
        <taxon>Gammaproteobacteria</taxon>
        <taxon>Chromatiales</taxon>
        <taxon>Ectothiorhodospiraceae</taxon>
        <taxon>Thioalkalivibrio</taxon>
    </lineage>
</organism>
<dbReference type="SUPFAM" id="SSF48452">
    <property type="entry name" value="TPR-like"/>
    <property type="match status" value="1"/>
</dbReference>
<reference evidence="12 13" key="1">
    <citation type="journal article" date="2011" name="Stand. Genomic Sci.">
        <title>Complete genome sequence of 'Thioalkalivibrio sulfidophilus' HL-EbGr7.</title>
        <authorList>
            <person name="Muyzer G."/>
            <person name="Sorokin D.Y."/>
            <person name="Mavromatis K."/>
            <person name="Lapidus A."/>
            <person name="Clum A."/>
            <person name="Ivanova N."/>
            <person name="Pati A."/>
            <person name="d'Haeseleer P."/>
            <person name="Woyke T."/>
            <person name="Kyrpides N.C."/>
        </authorList>
    </citation>
    <scope>NUCLEOTIDE SEQUENCE [LARGE SCALE GENOMIC DNA]</scope>
    <source>
        <strain evidence="12 13">HL-EbGR7</strain>
    </source>
</reference>
<name>B8GTN3_THISH</name>
<dbReference type="KEGG" id="tgr:Tgr7_2047"/>
<dbReference type="EMBL" id="CP001339">
    <property type="protein sequence ID" value="ACL73127.1"/>
    <property type="molecule type" value="Genomic_DNA"/>
</dbReference>
<feature type="transmembrane region" description="Helical" evidence="10">
    <location>
        <begin position="24"/>
        <end position="42"/>
    </location>
</feature>
<gene>
    <name evidence="12" type="ordered locus">Tgr7_2047</name>
</gene>
<evidence type="ECO:0000256" key="8">
    <source>
        <dbReference type="ARBA" id="ARBA00024235"/>
    </source>
</evidence>
<dbReference type="RefSeq" id="WP_012638606.1">
    <property type="nucleotide sequence ID" value="NC_011901.1"/>
</dbReference>
<dbReference type="PANTHER" id="PTHR38035:SF1">
    <property type="entry name" value="ANCILLARY SECYEG TRANSLOCON SUBUNIT"/>
    <property type="match status" value="1"/>
</dbReference>
<keyword evidence="3 10" id="KW-0812">Transmembrane</keyword>
<accession>B8GTN3</accession>
<keyword evidence="4 10" id="KW-1133">Transmembrane helix</keyword>
<dbReference type="OrthoDB" id="9789675at2"/>
<dbReference type="PANTHER" id="PTHR38035">
    <property type="entry name" value="UPF0070 PROTEIN YFGM"/>
    <property type="match status" value="1"/>
</dbReference>
<keyword evidence="6" id="KW-0143">Chaperone</keyword>
<keyword evidence="9" id="KW-0175">Coiled coil</keyword>
<proteinExistence type="inferred from homology"/>
<dbReference type="AlphaFoldDB" id="B8GTN3"/>
<evidence type="ECO:0000256" key="4">
    <source>
        <dbReference type="ARBA" id="ARBA00022989"/>
    </source>
</evidence>
<evidence type="ECO:0000256" key="6">
    <source>
        <dbReference type="ARBA" id="ARBA00023186"/>
    </source>
</evidence>
<dbReference type="InterPro" id="IPR026039">
    <property type="entry name" value="YfgM"/>
</dbReference>
<evidence type="ECO:0000256" key="2">
    <source>
        <dbReference type="ARBA" id="ARBA00022475"/>
    </source>
</evidence>
<dbReference type="STRING" id="396588.Tgr7_2047"/>
<evidence type="ECO:0000313" key="12">
    <source>
        <dbReference type="EMBL" id="ACL73127.1"/>
    </source>
</evidence>
<dbReference type="Proteomes" id="UP000002383">
    <property type="component" value="Chromosome"/>
</dbReference>
<feature type="domain" description="Ancillary SecYEG translocon subunit/Cell division coordinator CpoB TPR" evidence="11">
    <location>
        <begin position="15"/>
        <end position="205"/>
    </location>
</feature>
<dbReference type="InterPro" id="IPR011990">
    <property type="entry name" value="TPR-like_helical_dom_sf"/>
</dbReference>
<dbReference type="eggNOG" id="COG2976">
    <property type="taxonomic scope" value="Bacteria"/>
</dbReference>
<evidence type="ECO:0000256" key="1">
    <source>
        <dbReference type="ARBA" id="ARBA00004401"/>
    </source>
</evidence>
<dbReference type="InterPro" id="IPR018704">
    <property type="entry name" value="SecYEG/CpoB_TPR"/>
</dbReference>
<keyword evidence="5 10" id="KW-0472">Membrane</keyword>
<protein>
    <recommendedName>
        <fullName evidence="8">Ancillary SecYEG translocon subunit</fullName>
    </recommendedName>
</protein>
<evidence type="ECO:0000256" key="10">
    <source>
        <dbReference type="SAM" id="Phobius"/>
    </source>
</evidence>
<feature type="coiled-coil region" evidence="9">
    <location>
        <begin position="92"/>
        <end position="119"/>
    </location>
</feature>
<dbReference type="Gene3D" id="1.25.40.10">
    <property type="entry name" value="Tetratricopeptide repeat domain"/>
    <property type="match status" value="1"/>
</dbReference>
<evidence type="ECO:0000256" key="9">
    <source>
        <dbReference type="SAM" id="Coils"/>
    </source>
</evidence>